<dbReference type="UniPathway" id="UPA00077">
    <property type="reaction ID" value="UER00155"/>
</dbReference>
<evidence type="ECO:0000313" key="15">
    <source>
        <dbReference type="Proteomes" id="UP000193900"/>
    </source>
</evidence>
<evidence type="ECO:0000259" key="13">
    <source>
        <dbReference type="PROSITE" id="PS00794"/>
    </source>
</evidence>
<evidence type="ECO:0000256" key="6">
    <source>
        <dbReference type="ARBA" id="ARBA00022741"/>
    </source>
</evidence>
<organism evidence="14 15">
    <name type="scientific">Roseisalinus antarcticus</name>
    <dbReference type="NCBI Taxonomy" id="254357"/>
    <lineage>
        <taxon>Bacteria</taxon>
        <taxon>Pseudomonadati</taxon>
        <taxon>Pseudomonadota</taxon>
        <taxon>Alphaproteobacteria</taxon>
        <taxon>Rhodobacterales</taxon>
        <taxon>Roseobacteraceae</taxon>
        <taxon>Roseisalinus</taxon>
    </lineage>
</organism>
<gene>
    <name evidence="14" type="primary">folK</name>
    <name evidence="14" type="ORF">ROA7023_01852</name>
</gene>
<evidence type="ECO:0000313" key="14">
    <source>
        <dbReference type="EMBL" id="SLN44774.1"/>
    </source>
</evidence>
<dbReference type="InterPro" id="IPR035907">
    <property type="entry name" value="Hppk_sf"/>
</dbReference>
<reference evidence="14 15" key="1">
    <citation type="submission" date="2017-03" db="EMBL/GenBank/DDBJ databases">
        <authorList>
            <person name="Afonso C.L."/>
            <person name="Miller P.J."/>
            <person name="Scott M.A."/>
            <person name="Spackman E."/>
            <person name="Goraichik I."/>
            <person name="Dimitrov K.M."/>
            <person name="Suarez D.L."/>
            <person name="Swayne D.E."/>
        </authorList>
    </citation>
    <scope>NUCLEOTIDE SEQUENCE [LARGE SCALE GENOMIC DNA]</scope>
    <source>
        <strain evidence="14 15">CECT 7023</strain>
    </source>
</reference>
<evidence type="ECO:0000256" key="9">
    <source>
        <dbReference type="ARBA" id="ARBA00022909"/>
    </source>
</evidence>
<dbReference type="GO" id="GO:0003848">
    <property type="term" value="F:2-amino-4-hydroxy-6-hydroxymethyldihydropteridine diphosphokinase activity"/>
    <property type="evidence" value="ECO:0007669"/>
    <property type="project" value="UniProtKB-EC"/>
</dbReference>
<sequence>MFGDEDQGNAVAGTGHFVLVAAGANEVTEGKSPAERVAVAFAALPGRLRGPVRPSRFYRSPAFPPGAGPDYVNAACVARTPLGPQEVLAALDALEAEAGRVRGQRWGARVLDLDLIAWDAEILPSEQTLRHWMSLPLDRQMHEVPDSLILPHPRMQDRSFVLRPAAEVAPDWRHPLLGRTVAELLAARPQQERDAVVPVAGG</sequence>
<proteinExistence type="inferred from homology"/>
<evidence type="ECO:0000256" key="8">
    <source>
        <dbReference type="ARBA" id="ARBA00022840"/>
    </source>
</evidence>
<keyword evidence="15" id="KW-1185">Reference proteome</keyword>
<dbReference type="EMBL" id="FWFZ01000007">
    <property type="protein sequence ID" value="SLN44774.1"/>
    <property type="molecule type" value="Genomic_DNA"/>
</dbReference>
<dbReference type="GO" id="GO:0016301">
    <property type="term" value="F:kinase activity"/>
    <property type="evidence" value="ECO:0007669"/>
    <property type="project" value="UniProtKB-KW"/>
</dbReference>
<evidence type="ECO:0000256" key="11">
    <source>
        <dbReference type="ARBA" id="ARBA00029766"/>
    </source>
</evidence>
<dbReference type="OrthoDB" id="9808041at2"/>
<dbReference type="PANTHER" id="PTHR43071:SF1">
    <property type="entry name" value="2-AMINO-4-HYDROXY-6-HYDROXYMETHYLDIHYDROPTERIDINE PYROPHOSPHOKINASE"/>
    <property type="match status" value="1"/>
</dbReference>
<comment type="pathway">
    <text evidence="1">Cofactor biosynthesis; tetrahydrofolate biosynthesis; 2-amino-4-hydroxy-6-hydroxymethyl-7,8-dihydropteridine diphosphate from 7,8-dihydroneopterin triphosphate: step 4/4.</text>
</comment>
<keyword evidence="9" id="KW-0289">Folate biosynthesis</keyword>
<dbReference type="EC" id="2.7.6.3" evidence="3"/>
<evidence type="ECO:0000256" key="4">
    <source>
        <dbReference type="ARBA" id="ARBA00016218"/>
    </source>
</evidence>
<keyword evidence="6" id="KW-0547">Nucleotide-binding</keyword>
<keyword evidence="7 14" id="KW-0418">Kinase</keyword>
<dbReference type="AlphaFoldDB" id="A0A1Y5SP47"/>
<dbReference type="PROSITE" id="PS00794">
    <property type="entry name" value="HPPK"/>
    <property type="match status" value="1"/>
</dbReference>
<dbReference type="CDD" id="cd00483">
    <property type="entry name" value="HPPK"/>
    <property type="match status" value="1"/>
</dbReference>
<dbReference type="PANTHER" id="PTHR43071">
    <property type="entry name" value="2-AMINO-4-HYDROXY-6-HYDROXYMETHYLDIHYDROPTERIDINE PYROPHOSPHOKINASE"/>
    <property type="match status" value="1"/>
</dbReference>
<keyword evidence="8" id="KW-0067">ATP-binding</keyword>
<comment type="function">
    <text evidence="10">Catalyzes the transfer of pyrophosphate from adenosine triphosphate (ATP) to 6-hydroxymethyl-7,8-dihydropterin, an enzymatic step in folate biosynthesis pathway.</text>
</comment>
<dbReference type="RefSeq" id="WP_085878709.1">
    <property type="nucleotide sequence ID" value="NZ_FWFZ01000007.1"/>
</dbReference>
<comment type="similarity">
    <text evidence="2">Belongs to the HPPK family.</text>
</comment>
<dbReference type="GO" id="GO:0046656">
    <property type="term" value="P:folic acid biosynthetic process"/>
    <property type="evidence" value="ECO:0007669"/>
    <property type="project" value="UniProtKB-KW"/>
</dbReference>
<dbReference type="GO" id="GO:0005524">
    <property type="term" value="F:ATP binding"/>
    <property type="evidence" value="ECO:0007669"/>
    <property type="project" value="UniProtKB-KW"/>
</dbReference>
<protein>
    <recommendedName>
        <fullName evidence="4">2-amino-4-hydroxy-6-hydroxymethyldihydropteridine pyrophosphokinase</fullName>
        <ecNumber evidence="3">2.7.6.3</ecNumber>
    </recommendedName>
    <alternativeName>
        <fullName evidence="11">6-hydroxymethyl-7,8-dihydropterin pyrophosphokinase</fullName>
    </alternativeName>
    <alternativeName>
        <fullName evidence="12">7,8-dihydro-6-hydroxymethylpterin-pyrophosphokinase</fullName>
    </alternativeName>
</protein>
<evidence type="ECO:0000256" key="10">
    <source>
        <dbReference type="ARBA" id="ARBA00029409"/>
    </source>
</evidence>
<dbReference type="Gene3D" id="3.30.70.560">
    <property type="entry name" value="7,8-Dihydro-6-hydroxymethylpterin-pyrophosphokinase HPPK"/>
    <property type="match status" value="1"/>
</dbReference>
<evidence type="ECO:0000256" key="1">
    <source>
        <dbReference type="ARBA" id="ARBA00005051"/>
    </source>
</evidence>
<evidence type="ECO:0000256" key="3">
    <source>
        <dbReference type="ARBA" id="ARBA00013253"/>
    </source>
</evidence>
<dbReference type="SUPFAM" id="SSF55083">
    <property type="entry name" value="6-hydroxymethyl-7,8-dihydropterin pyrophosphokinase, HPPK"/>
    <property type="match status" value="1"/>
</dbReference>
<dbReference type="NCBIfam" id="TIGR01498">
    <property type="entry name" value="folK"/>
    <property type="match status" value="1"/>
</dbReference>
<keyword evidence="5 14" id="KW-0808">Transferase</keyword>
<dbReference type="InterPro" id="IPR000550">
    <property type="entry name" value="Hppk"/>
</dbReference>
<evidence type="ECO:0000256" key="7">
    <source>
        <dbReference type="ARBA" id="ARBA00022777"/>
    </source>
</evidence>
<accession>A0A1Y5SP47</accession>
<evidence type="ECO:0000256" key="2">
    <source>
        <dbReference type="ARBA" id="ARBA00005810"/>
    </source>
</evidence>
<name>A0A1Y5SP47_9RHOB</name>
<dbReference type="GO" id="GO:0046654">
    <property type="term" value="P:tetrahydrofolate biosynthetic process"/>
    <property type="evidence" value="ECO:0007669"/>
    <property type="project" value="UniProtKB-UniPathway"/>
</dbReference>
<evidence type="ECO:0000256" key="5">
    <source>
        <dbReference type="ARBA" id="ARBA00022679"/>
    </source>
</evidence>
<feature type="domain" description="7,8-dihydro-6-hydroxymethylpterin-pyrophosphokinase" evidence="13">
    <location>
        <begin position="105"/>
        <end position="116"/>
    </location>
</feature>
<evidence type="ECO:0000256" key="12">
    <source>
        <dbReference type="ARBA" id="ARBA00033413"/>
    </source>
</evidence>
<dbReference type="Proteomes" id="UP000193900">
    <property type="component" value="Unassembled WGS sequence"/>
</dbReference>
<dbReference type="Pfam" id="PF01288">
    <property type="entry name" value="HPPK"/>
    <property type="match status" value="1"/>
</dbReference>